<protein>
    <submittedName>
        <fullName evidence="1">Uncharacterized protein</fullName>
    </submittedName>
</protein>
<dbReference type="Proteomes" id="UP000256326">
    <property type="component" value="Unassembled WGS sequence"/>
</dbReference>
<sequence>MEDKLSHLIKTNLLKSLSFILILSSVLLFSQKRIGLDSLQTKNVQELLGDDYGNIYLYKNRDLSFTKYDSIGSQLGKLMLTFPYKIQSVTNPLNIVMFSENAQEIKFLDQNLNEIQKINLNFGFIKAVYAEDLQFAWLLDDSNKTLFQYNFRNSSTISSFPFNINLQSLKDFLVYDNKVYILKENSFEVYNTKATLLYSSPISNARKLRRNNSDILIFGSQAIQIFDGKTLSQIFKNEGAKIVDKNNAGFLALIKDKLYLYSQIIDN</sequence>
<organism evidence="1 2">
    <name type="scientific">Epilithonimonas hispanica</name>
    <dbReference type="NCBI Taxonomy" id="358687"/>
    <lineage>
        <taxon>Bacteria</taxon>
        <taxon>Pseudomonadati</taxon>
        <taxon>Bacteroidota</taxon>
        <taxon>Flavobacteriia</taxon>
        <taxon>Flavobacteriales</taxon>
        <taxon>Weeksellaceae</taxon>
        <taxon>Chryseobacterium group</taxon>
        <taxon>Epilithonimonas</taxon>
    </lineage>
</organism>
<comment type="caution">
    <text evidence="1">The sequence shown here is derived from an EMBL/GenBank/DDBJ whole genome shotgun (WGS) entry which is preliminary data.</text>
</comment>
<name>A0A3D9CXH1_9FLAO</name>
<dbReference type="AlphaFoldDB" id="A0A3D9CXH1"/>
<evidence type="ECO:0000313" key="2">
    <source>
        <dbReference type="Proteomes" id="UP000256326"/>
    </source>
</evidence>
<dbReference type="EMBL" id="QNUG01000018">
    <property type="protein sequence ID" value="REC70327.1"/>
    <property type="molecule type" value="Genomic_DNA"/>
</dbReference>
<accession>A0A3D9CXH1</accession>
<evidence type="ECO:0000313" key="1">
    <source>
        <dbReference type="EMBL" id="REC70327.1"/>
    </source>
</evidence>
<gene>
    <name evidence="1" type="ORF">DRF58_10120</name>
</gene>
<keyword evidence="2" id="KW-1185">Reference proteome</keyword>
<reference evidence="1 2" key="1">
    <citation type="journal article" date="2006" name="Int. J. Syst. Evol. Microbiol.">
        <title>Chryseobacterium hispanicum sp. nov., isolated from the drinking water distribution system of Sevilla, Spain.</title>
        <authorList>
            <person name="Gallego V."/>
            <person name="Garcia M.T."/>
            <person name="Ventosa A."/>
        </authorList>
    </citation>
    <scope>NUCLEOTIDE SEQUENCE [LARGE SCALE GENOMIC DNA]</scope>
    <source>
        <strain evidence="1 2">KCTC 22104</strain>
    </source>
</reference>
<proteinExistence type="predicted"/>